<dbReference type="AlphaFoldDB" id="F0Z9U0"/>
<dbReference type="GO" id="GO:0005737">
    <property type="term" value="C:cytoplasm"/>
    <property type="evidence" value="ECO:0007669"/>
    <property type="project" value="UniProtKB-SubCell"/>
</dbReference>
<proteinExistence type="predicted"/>
<dbReference type="PANTHER" id="PTHR31661:SF1">
    <property type="entry name" value="CDAN1-INTERACTING NUCLEASE 1"/>
    <property type="match status" value="1"/>
</dbReference>
<dbReference type="STRING" id="5786.F0Z9U0"/>
<accession>F0Z9U0</accession>
<name>F0Z9U0_DICPU</name>
<sequence>MIKRSDFNVINKKLNDKDDVTYLKTQYPDIPYSTLIAIFSQKRIKIYRQNCYKKTPNIRQYYYSYLNNGVSFLELSSHLGLSSSIFSKQILTYIIEHDQNSLFNPENLATKETTEMWKLLKEINDPQNIIKKIFKNPSLVENLNLRKNIYQSIYNDDNCSPLINHIRSSTGSEYEYLLQEKLYKLNIPYLTENQLRKDGYPKTPDIKLEIPFAYKGFMVNWIESKASFCDDNNYKNTKDQIIGYKNRYGPGLAIYWFGYIDDLNNLQDEGVYITDSFPDIKDIEVLHCLDKNIDNNSIQCNNINQLI</sequence>
<gene>
    <name evidence="6" type="ORF">DICPUDRAFT_27234</name>
</gene>
<evidence type="ECO:0000313" key="6">
    <source>
        <dbReference type="EMBL" id="EGC39271.1"/>
    </source>
</evidence>
<dbReference type="GO" id="GO:0005634">
    <property type="term" value="C:nucleus"/>
    <property type="evidence" value="ECO:0007669"/>
    <property type="project" value="UniProtKB-SubCell"/>
</dbReference>
<organism evidence="6 7">
    <name type="scientific">Dictyostelium purpureum</name>
    <name type="common">Slime mold</name>
    <dbReference type="NCBI Taxonomy" id="5786"/>
    <lineage>
        <taxon>Eukaryota</taxon>
        <taxon>Amoebozoa</taxon>
        <taxon>Evosea</taxon>
        <taxon>Eumycetozoa</taxon>
        <taxon>Dictyostelia</taxon>
        <taxon>Dictyosteliales</taxon>
        <taxon>Dictyosteliaceae</taxon>
        <taxon>Dictyostelium</taxon>
    </lineage>
</organism>
<keyword evidence="4" id="KW-0539">Nucleus</keyword>
<dbReference type="InterPro" id="IPR029404">
    <property type="entry name" value="CDIN1"/>
</dbReference>
<dbReference type="InParanoid" id="F0Z9U0"/>
<evidence type="ECO:0000313" key="7">
    <source>
        <dbReference type="Proteomes" id="UP000001064"/>
    </source>
</evidence>
<dbReference type="OrthoDB" id="1272at2759"/>
<dbReference type="KEGG" id="dpp:DICPUDRAFT_27234"/>
<protein>
    <recommendedName>
        <fullName evidence="5">CDAN1-interacting nuclease 1</fullName>
    </recommendedName>
</protein>
<keyword evidence="3" id="KW-0963">Cytoplasm</keyword>
<dbReference type="GeneID" id="10510108"/>
<dbReference type="EMBL" id="GL870960">
    <property type="protein sequence ID" value="EGC39271.1"/>
    <property type="molecule type" value="Genomic_DNA"/>
</dbReference>
<evidence type="ECO:0000256" key="3">
    <source>
        <dbReference type="ARBA" id="ARBA00022490"/>
    </source>
</evidence>
<dbReference type="OMA" id="KASFCDD"/>
<dbReference type="eggNOG" id="ENOG502R9SY">
    <property type="taxonomic scope" value="Eukaryota"/>
</dbReference>
<dbReference type="RefSeq" id="XP_003284175.1">
    <property type="nucleotide sequence ID" value="XM_003284127.1"/>
</dbReference>
<dbReference type="Proteomes" id="UP000001064">
    <property type="component" value="Unassembled WGS sequence"/>
</dbReference>
<dbReference type="Pfam" id="PF14811">
    <property type="entry name" value="TPD"/>
    <property type="match status" value="1"/>
</dbReference>
<evidence type="ECO:0000256" key="1">
    <source>
        <dbReference type="ARBA" id="ARBA00004123"/>
    </source>
</evidence>
<evidence type="ECO:0000256" key="2">
    <source>
        <dbReference type="ARBA" id="ARBA00004496"/>
    </source>
</evidence>
<evidence type="ECO:0000256" key="5">
    <source>
        <dbReference type="ARBA" id="ARBA00023480"/>
    </source>
</evidence>
<dbReference type="PANTHER" id="PTHR31661">
    <property type="entry name" value="SIMILAR TO CDNA SEQUENCE BC052040"/>
    <property type="match status" value="1"/>
</dbReference>
<evidence type="ECO:0000256" key="4">
    <source>
        <dbReference type="ARBA" id="ARBA00023242"/>
    </source>
</evidence>
<comment type="subcellular location">
    <subcellularLocation>
        <location evidence="2">Cytoplasm</location>
    </subcellularLocation>
    <subcellularLocation>
        <location evidence="1">Nucleus</location>
    </subcellularLocation>
</comment>
<dbReference type="VEuPathDB" id="AmoebaDB:DICPUDRAFT_27234"/>
<keyword evidence="7" id="KW-1185">Reference proteome</keyword>
<reference evidence="7" key="1">
    <citation type="journal article" date="2011" name="Genome Biol.">
        <title>Comparative genomics of the social amoebae Dictyostelium discoideum and Dictyostelium purpureum.</title>
        <authorList>
            <consortium name="US DOE Joint Genome Institute (JGI-PGF)"/>
            <person name="Sucgang R."/>
            <person name="Kuo A."/>
            <person name="Tian X."/>
            <person name="Salerno W."/>
            <person name="Parikh A."/>
            <person name="Feasley C.L."/>
            <person name="Dalin E."/>
            <person name="Tu H."/>
            <person name="Huang E."/>
            <person name="Barry K."/>
            <person name="Lindquist E."/>
            <person name="Shapiro H."/>
            <person name="Bruce D."/>
            <person name="Schmutz J."/>
            <person name="Salamov A."/>
            <person name="Fey P."/>
            <person name="Gaudet P."/>
            <person name="Anjard C."/>
            <person name="Babu M.M."/>
            <person name="Basu S."/>
            <person name="Bushmanova Y."/>
            <person name="van der Wel H."/>
            <person name="Katoh-Kurasawa M."/>
            <person name="Dinh C."/>
            <person name="Coutinho P.M."/>
            <person name="Saito T."/>
            <person name="Elias M."/>
            <person name="Schaap P."/>
            <person name="Kay R.R."/>
            <person name="Henrissat B."/>
            <person name="Eichinger L."/>
            <person name="Rivero F."/>
            <person name="Putnam N.H."/>
            <person name="West C.M."/>
            <person name="Loomis W.F."/>
            <person name="Chisholm R.L."/>
            <person name="Shaulsky G."/>
            <person name="Strassmann J.E."/>
            <person name="Queller D.C."/>
            <person name="Kuspa A."/>
            <person name="Grigoriev I.V."/>
        </authorList>
    </citation>
    <scope>NUCLEOTIDE SEQUENCE [LARGE SCALE GENOMIC DNA]</scope>
    <source>
        <strain evidence="7">QSDP1</strain>
    </source>
</reference>